<dbReference type="NCBIfam" id="TIGR01106">
    <property type="entry name" value="ATPase-IIC_X-K"/>
    <property type="match status" value="1"/>
</dbReference>
<keyword evidence="5" id="KW-0597">Phosphoprotein</keyword>
<evidence type="ECO:0000256" key="6">
    <source>
        <dbReference type="ARBA" id="ARBA00022692"/>
    </source>
</evidence>
<dbReference type="InterPro" id="IPR050510">
    <property type="entry name" value="Cation_transp_ATPase_P-type"/>
</dbReference>
<keyword evidence="12" id="KW-0067">ATP-binding</keyword>
<dbReference type="SUPFAM" id="SSF81665">
    <property type="entry name" value="Calcium ATPase, transmembrane domain M"/>
    <property type="match status" value="1"/>
</dbReference>
<dbReference type="InterPro" id="IPR036412">
    <property type="entry name" value="HAD-like_sf"/>
</dbReference>
<evidence type="ECO:0000256" key="2">
    <source>
        <dbReference type="ARBA" id="ARBA00022448"/>
    </source>
</evidence>
<dbReference type="InterPro" id="IPR005775">
    <property type="entry name" value="P-type_ATPase_IIC"/>
</dbReference>
<dbReference type="InterPro" id="IPR006068">
    <property type="entry name" value="ATPase_P-typ_cation-transptr_C"/>
</dbReference>
<feature type="transmembrane region" description="Helical" evidence="12">
    <location>
        <begin position="753"/>
        <end position="773"/>
    </location>
</feature>
<evidence type="ECO:0000256" key="5">
    <source>
        <dbReference type="ARBA" id="ARBA00022553"/>
    </source>
</evidence>
<evidence type="ECO:0000256" key="1">
    <source>
        <dbReference type="ARBA" id="ARBA00004651"/>
    </source>
</evidence>
<feature type="transmembrane region" description="Helical" evidence="12">
    <location>
        <begin position="309"/>
        <end position="333"/>
    </location>
</feature>
<dbReference type="Pfam" id="PF00689">
    <property type="entry name" value="Cation_ATPase_C"/>
    <property type="match status" value="1"/>
</dbReference>
<evidence type="ECO:0000256" key="11">
    <source>
        <dbReference type="ARBA" id="ARBA00023201"/>
    </source>
</evidence>
<dbReference type="Gene3D" id="3.40.1110.10">
    <property type="entry name" value="Calcium-transporting ATPase, cytoplasmic domain N"/>
    <property type="match status" value="1"/>
</dbReference>
<evidence type="ECO:0000259" key="13">
    <source>
        <dbReference type="SMART" id="SM00831"/>
    </source>
</evidence>
<evidence type="ECO:0000256" key="9">
    <source>
        <dbReference type="ARBA" id="ARBA00023053"/>
    </source>
</evidence>
<dbReference type="Pfam" id="PF00690">
    <property type="entry name" value="Cation_ATPase_N"/>
    <property type="match status" value="1"/>
</dbReference>
<dbReference type="EMBL" id="OC919054">
    <property type="protein sequence ID" value="CAD7650624.1"/>
    <property type="molecule type" value="Genomic_DNA"/>
</dbReference>
<dbReference type="GO" id="GO:0005524">
    <property type="term" value="F:ATP binding"/>
    <property type="evidence" value="ECO:0007669"/>
    <property type="project" value="UniProtKB-KW"/>
</dbReference>
<keyword evidence="12" id="KW-0406">Ion transport</keyword>
<dbReference type="InterPro" id="IPR008250">
    <property type="entry name" value="ATPase_P-typ_transduc_dom_A_sf"/>
</dbReference>
<evidence type="ECO:0000256" key="12">
    <source>
        <dbReference type="RuleBase" id="RU362084"/>
    </source>
</evidence>
<evidence type="ECO:0000313" key="14">
    <source>
        <dbReference type="EMBL" id="CAD7650624.1"/>
    </source>
</evidence>
<dbReference type="PRINTS" id="PR00119">
    <property type="entry name" value="CATATPASE"/>
</dbReference>
<keyword evidence="15" id="KW-1185">Reference proteome</keyword>
<dbReference type="FunFam" id="1.20.1110.10:FF:000038">
    <property type="entry name" value="Sodium/potassium-transporting ATPase subunit alpha"/>
    <property type="match status" value="1"/>
</dbReference>
<keyword evidence="9" id="KW-0915">Sodium</keyword>
<reference evidence="14" key="1">
    <citation type="submission" date="2020-11" db="EMBL/GenBank/DDBJ databases">
        <authorList>
            <person name="Tran Van P."/>
        </authorList>
    </citation>
    <scope>NUCLEOTIDE SEQUENCE</scope>
</reference>
<dbReference type="Pfam" id="PF00122">
    <property type="entry name" value="E1-E2_ATPase"/>
    <property type="match status" value="1"/>
</dbReference>
<protein>
    <recommendedName>
        <fullName evidence="12">Sodium/potassium-transporting ATPase subunit alpha</fullName>
    </recommendedName>
</protein>
<feature type="transmembrane region" description="Helical" evidence="12">
    <location>
        <begin position="279"/>
        <end position="303"/>
    </location>
</feature>
<dbReference type="GO" id="GO:0030007">
    <property type="term" value="P:intracellular potassium ion homeostasis"/>
    <property type="evidence" value="ECO:0007669"/>
    <property type="project" value="TreeGrafter"/>
</dbReference>
<keyword evidence="6 12" id="KW-0812">Transmembrane</keyword>
<dbReference type="Gene3D" id="3.40.50.1000">
    <property type="entry name" value="HAD superfamily/HAD-like"/>
    <property type="match status" value="1"/>
</dbReference>
<keyword evidence="4 12" id="KW-0633">Potassium transport</keyword>
<keyword evidence="2 12" id="KW-0813">Transport</keyword>
<keyword evidence="11" id="KW-0739">Sodium transport</keyword>
<gene>
    <name evidence="14" type="ORF">ONB1V03_LOCUS7908</name>
</gene>
<comment type="similarity">
    <text evidence="12">Belongs to the cation transport ATPase (P-type) (TC 3.A.3) family. Type IIC subfamily.</text>
</comment>
<evidence type="ECO:0000313" key="15">
    <source>
        <dbReference type="Proteomes" id="UP000728032"/>
    </source>
</evidence>
<dbReference type="Gene3D" id="1.20.1110.10">
    <property type="entry name" value="Calcium-transporting ATPase, transmembrane domain"/>
    <property type="match status" value="1"/>
</dbReference>
<organism evidence="14">
    <name type="scientific">Oppiella nova</name>
    <dbReference type="NCBI Taxonomy" id="334625"/>
    <lineage>
        <taxon>Eukaryota</taxon>
        <taxon>Metazoa</taxon>
        <taxon>Ecdysozoa</taxon>
        <taxon>Arthropoda</taxon>
        <taxon>Chelicerata</taxon>
        <taxon>Arachnida</taxon>
        <taxon>Acari</taxon>
        <taxon>Acariformes</taxon>
        <taxon>Sarcoptiformes</taxon>
        <taxon>Oribatida</taxon>
        <taxon>Brachypylina</taxon>
        <taxon>Oppioidea</taxon>
        <taxon>Oppiidae</taxon>
        <taxon>Oppiella</taxon>
    </lineage>
</organism>
<dbReference type="InterPro" id="IPR004014">
    <property type="entry name" value="ATPase_P-typ_cation-transptr_N"/>
</dbReference>
<keyword evidence="12" id="KW-0479">Metal-binding</keyword>
<dbReference type="PANTHER" id="PTHR43294">
    <property type="entry name" value="SODIUM/POTASSIUM-TRANSPORTING ATPASE SUBUNIT ALPHA"/>
    <property type="match status" value="1"/>
</dbReference>
<dbReference type="GO" id="GO:0036376">
    <property type="term" value="P:sodium ion export across plasma membrane"/>
    <property type="evidence" value="ECO:0007669"/>
    <property type="project" value="TreeGrafter"/>
</dbReference>
<accession>A0A7R9QLM5</accession>
<dbReference type="AlphaFoldDB" id="A0A7R9QLM5"/>
<name>A0A7R9QLM5_9ACAR</name>
<keyword evidence="8 12" id="KW-1133">Transmembrane helix</keyword>
<dbReference type="Pfam" id="PF13246">
    <property type="entry name" value="Cation_ATPase"/>
    <property type="match status" value="1"/>
</dbReference>
<dbReference type="InterPro" id="IPR023299">
    <property type="entry name" value="ATPase_P-typ_cyto_dom_N"/>
</dbReference>
<dbReference type="GO" id="GO:0005391">
    <property type="term" value="F:P-type sodium:potassium-exchanging transporter activity"/>
    <property type="evidence" value="ECO:0007669"/>
    <property type="project" value="TreeGrafter"/>
</dbReference>
<keyword evidence="12" id="KW-0547">Nucleotide-binding</keyword>
<dbReference type="InterPro" id="IPR059000">
    <property type="entry name" value="ATPase_P-type_domA"/>
</dbReference>
<dbReference type="Proteomes" id="UP000728032">
    <property type="component" value="Unassembled WGS sequence"/>
</dbReference>
<dbReference type="Gene3D" id="2.70.150.10">
    <property type="entry name" value="Calcium-transporting ATPase, cytoplasmic transduction domain A"/>
    <property type="match status" value="1"/>
</dbReference>
<keyword evidence="7 12" id="KW-0630">Potassium</keyword>
<keyword evidence="3" id="KW-1003">Cell membrane</keyword>
<evidence type="ECO:0000256" key="10">
    <source>
        <dbReference type="ARBA" id="ARBA00023136"/>
    </source>
</evidence>
<feature type="transmembrane region" description="Helical" evidence="12">
    <location>
        <begin position="779"/>
        <end position="804"/>
    </location>
</feature>
<keyword evidence="10 12" id="KW-0472">Membrane</keyword>
<dbReference type="OrthoDB" id="6503032at2759"/>
<comment type="subcellular location">
    <subcellularLocation>
        <location evidence="1 12">Cell membrane</location>
        <topology evidence="1 12">Multi-pass membrane protein</topology>
    </subcellularLocation>
</comment>
<evidence type="ECO:0000256" key="7">
    <source>
        <dbReference type="ARBA" id="ARBA00022958"/>
    </source>
</evidence>
<feature type="transmembrane region" description="Helical" evidence="12">
    <location>
        <begin position="890"/>
        <end position="910"/>
    </location>
</feature>
<dbReference type="PRINTS" id="PR00121">
    <property type="entry name" value="NAKATPASE"/>
</dbReference>
<feature type="transmembrane region" description="Helical" evidence="12">
    <location>
        <begin position="930"/>
        <end position="947"/>
    </location>
</feature>
<dbReference type="PANTHER" id="PTHR43294:SF13">
    <property type="entry name" value="SODIUM_POTASSIUM-TRANSPORTING ATPASE SUBUNIT ALPHA"/>
    <property type="match status" value="1"/>
</dbReference>
<proteinExistence type="inferred from homology"/>
<feature type="transmembrane region" description="Helical" evidence="12">
    <location>
        <begin position="962"/>
        <end position="978"/>
    </location>
</feature>
<dbReference type="GO" id="GO:0006883">
    <property type="term" value="P:intracellular sodium ion homeostasis"/>
    <property type="evidence" value="ECO:0007669"/>
    <property type="project" value="TreeGrafter"/>
</dbReference>
<dbReference type="SUPFAM" id="SSF81660">
    <property type="entry name" value="Metal cation-transporting ATPase, ATP-binding domain N"/>
    <property type="match status" value="1"/>
</dbReference>
<dbReference type="SMART" id="SM00831">
    <property type="entry name" value="Cation_ATPase_N"/>
    <property type="match status" value="1"/>
</dbReference>
<dbReference type="EMBL" id="CAJPVJ010004229">
    <property type="protein sequence ID" value="CAG2168418.1"/>
    <property type="molecule type" value="Genomic_DNA"/>
</dbReference>
<dbReference type="GO" id="GO:0046872">
    <property type="term" value="F:metal ion binding"/>
    <property type="evidence" value="ECO:0007669"/>
    <property type="project" value="UniProtKB-KW"/>
</dbReference>
<evidence type="ECO:0000256" key="8">
    <source>
        <dbReference type="ARBA" id="ARBA00022989"/>
    </source>
</evidence>
<evidence type="ECO:0000256" key="4">
    <source>
        <dbReference type="ARBA" id="ARBA00022538"/>
    </source>
</evidence>
<sequence>MNSKLNEKRKHELEKISREVEMEDHIMSVSKLCTTLNTNLDTGLSPVAAKQILSTNGPNIVTTNIATGEWIRFVKNLFDWFNSFLWIGSLLCFITYITETYESSVDAQPDDLYLGFALAGAVTISGCFSYYQEAKSANIFITFRDLIPRYVTVIRAGSKLRCPVNEIVVGDLIEIQAGDRVPADIRITESHGLKCVNPLLMGNNEPFLRSNECTNTNPFLTKNLIFFSTNCVEDFSGTAQGIVIKTGDHTLMSHLLANYYQRKSTKKSSESLLNKDITFFIRIITAVSLFIGVILSILSYTIGYSWLNAIIFMIALFVAQIPEGLFPTLSVVLSLAAKRMASKNCLVTNYETVETLGLTSTIITNKTGTLTQNRMIVSHIWANNSVINSENLYRHSDGYKADLDSPAWRALIRIACLCNKAEFSAAQARLPPLKREAIGNSTDVALLKYMEIIIGCVESYRLKYPKIFEILFNSNVRHSLTINKFSGGFWLCMKGAPEVIFDRCSTILVMGKIRPFDQKYKSYFKHILEEFGSFGERVIAFCDTYLPYNEYPTDYTFDYELENYPTKDLRFVGLISLNNPPRASVPDSVHKCRSAGIKIIMITGDHPITAKAIATAVGIIPDDKQTMDENYRFGLRDIHENDEFTSPVITGTQFQRLSDQHLNHILSSDTNIVFARMTPNQKLIKCCRNKKSVNAVTGGDVFENADIHIAMGMTGSDMSKQRADIILLDDDFASIVSGIEEGRVIFDNLKKSICYTLSSKTPIICPFLLYLLIDIPLPLGSITILCIDLITDMIPAISLAYEFPEYDIMKYKPRDPIINKLVNKRLLFLSYAQLGVFELFGGLFTYLVIMNENGFNLSYLLGIRKLWDSMAINDLMDSYGQEWTYNRRKALEYTCHTAFFAAVVITKWSALICCKTRRISIIKQKMKNDVLTFSLFFELGLAVFLSYCPGLDRGINLYPLKLYWWFCSIPFAILMIIFDELRRFLLRRYPNGWVENETFY</sequence>
<dbReference type="InterPro" id="IPR023214">
    <property type="entry name" value="HAD_sf"/>
</dbReference>
<dbReference type="SUPFAM" id="SSF81653">
    <property type="entry name" value="Calcium ATPase, transduction domain A"/>
    <property type="match status" value="1"/>
</dbReference>
<dbReference type="GO" id="GO:0005886">
    <property type="term" value="C:plasma membrane"/>
    <property type="evidence" value="ECO:0007669"/>
    <property type="project" value="UniProtKB-SubCell"/>
</dbReference>
<feature type="transmembrane region" description="Helical" evidence="12">
    <location>
        <begin position="77"/>
        <end position="97"/>
    </location>
</feature>
<dbReference type="GO" id="GO:1990573">
    <property type="term" value="P:potassium ion import across plasma membrane"/>
    <property type="evidence" value="ECO:0007669"/>
    <property type="project" value="TreeGrafter"/>
</dbReference>
<evidence type="ECO:0000256" key="3">
    <source>
        <dbReference type="ARBA" id="ARBA00022475"/>
    </source>
</evidence>
<feature type="transmembrane region" description="Helical" evidence="12">
    <location>
        <begin position="825"/>
        <end position="849"/>
    </location>
</feature>
<dbReference type="SUPFAM" id="SSF56784">
    <property type="entry name" value="HAD-like"/>
    <property type="match status" value="1"/>
</dbReference>
<feature type="transmembrane region" description="Helical" evidence="12">
    <location>
        <begin position="112"/>
        <end position="131"/>
    </location>
</feature>
<feature type="domain" description="Cation-transporting P-type ATPase N-terminal" evidence="13">
    <location>
        <begin position="23"/>
        <end position="97"/>
    </location>
</feature>
<dbReference type="GO" id="GO:1902600">
    <property type="term" value="P:proton transmembrane transport"/>
    <property type="evidence" value="ECO:0007669"/>
    <property type="project" value="TreeGrafter"/>
</dbReference>
<dbReference type="InterPro" id="IPR023298">
    <property type="entry name" value="ATPase_P-typ_TM_dom_sf"/>
</dbReference>